<dbReference type="RefSeq" id="WP_019974652.1">
    <property type="nucleotide sequence ID" value="NZ_BJXC01000003.1"/>
</dbReference>
<dbReference type="EMBL" id="BJXC01000003">
    <property type="protein sequence ID" value="GEM50896.1"/>
    <property type="molecule type" value="Genomic_DNA"/>
</dbReference>
<keyword evidence="2" id="KW-1185">Reference proteome</keyword>
<dbReference type="GeneID" id="84649359"/>
<gene>
    <name evidence="1" type="ORF">EB1_06860</name>
</gene>
<dbReference type="STRING" id="1218108.GCA_000382425_01142"/>
<comment type="caution">
    <text evidence="1">The sequence shown here is derived from an EMBL/GenBank/DDBJ whole genome shotgun (WGS) entry which is preliminary data.</text>
</comment>
<name>A0A511NE61_9FLAO</name>
<dbReference type="AlphaFoldDB" id="A0A511NE61"/>
<protein>
    <submittedName>
        <fullName evidence="1">Uncharacterized protein</fullName>
    </submittedName>
</protein>
<sequence>MVRILNNITLFIICVAFITCKSLDRNNNYHNESIELNIYSKIDTNTIYKKVSVDYYNATGQLNCEFIKFKPDYKVAVYPCNRLQISKKKINKNNGVFYLINPDRIGVNYTVNTWHGKQKHNDTFLILKDSLIKLQNFTEQKAIIKEVYIKILDLEK</sequence>
<dbReference type="Proteomes" id="UP000321245">
    <property type="component" value="Unassembled WGS sequence"/>
</dbReference>
<organism evidence="1 2">
    <name type="scientific">Empedobacter brevis NBRC 14943 = ATCC 43319</name>
    <dbReference type="NCBI Taxonomy" id="1218108"/>
    <lineage>
        <taxon>Bacteria</taxon>
        <taxon>Pseudomonadati</taxon>
        <taxon>Bacteroidota</taxon>
        <taxon>Flavobacteriia</taxon>
        <taxon>Flavobacteriales</taxon>
        <taxon>Weeksellaceae</taxon>
        <taxon>Empedobacter</taxon>
    </lineage>
</organism>
<evidence type="ECO:0000313" key="2">
    <source>
        <dbReference type="Proteomes" id="UP000321245"/>
    </source>
</evidence>
<accession>A0A511NE61</accession>
<evidence type="ECO:0000313" key="1">
    <source>
        <dbReference type="EMBL" id="GEM50896.1"/>
    </source>
</evidence>
<reference evidence="1 2" key="1">
    <citation type="submission" date="2019-07" db="EMBL/GenBank/DDBJ databases">
        <title>Whole genome shotgun sequence of Empedobacter brevis NBRC 14943.</title>
        <authorList>
            <person name="Hosoyama A."/>
            <person name="Uohara A."/>
            <person name="Ohji S."/>
            <person name="Ichikawa N."/>
        </authorList>
    </citation>
    <scope>NUCLEOTIDE SEQUENCE [LARGE SCALE GENOMIC DNA]</scope>
    <source>
        <strain evidence="1 2">NBRC 14943</strain>
    </source>
</reference>
<proteinExistence type="predicted"/>